<dbReference type="InterPro" id="IPR027417">
    <property type="entry name" value="P-loop_NTPase"/>
</dbReference>
<dbReference type="SMART" id="SM00534">
    <property type="entry name" value="MUTSac"/>
    <property type="match status" value="1"/>
</dbReference>
<dbReference type="InterPro" id="IPR045076">
    <property type="entry name" value="MutS"/>
</dbReference>
<dbReference type="SMART" id="SM00533">
    <property type="entry name" value="MUTSd"/>
    <property type="match status" value="1"/>
</dbReference>
<dbReference type="InterPro" id="IPR007695">
    <property type="entry name" value="DNA_mismatch_repair_MutS-lik_N"/>
</dbReference>
<keyword evidence="2 7" id="KW-0547">Nucleotide-binding</keyword>
<organism evidence="11 12">
    <name type="scientific">Alkaliphilus hydrothermalis</name>
    <dbReference type="NCBI Taxonomy" id="1482730"/>
    <lineage>
        <taxon>Bacteria</taxon>
        <taxon>Bacillati</taxon>
        <taxon>Bacillota</taxon>
        <taxon>Clostridia</taxon>
        <taxon>Peptostreptococcales</taxon>
        <taxon>Natronincolaceae</taxon>
        <taxon>Alkaliphilus</taxon>
    </lineage>
</organism>
<dbReference type="InterPro" id="IPR007696">
    <property type="entry name" value="DNA_mismatch_repair_MutS_core"/>
</dbReference>
<gene>
    <name evidence="7" type="primary">mutS</name>
    <name evidence="11" type="ORF">JOC73_000352</name>
</gene>
<comment type="similarity">
    <text evidence="1 7 9">Belongs to the DNA mismatch repair MutS family.</text>
</comment>
<keyword evidence="6 7" id="KW-0234">DNA repair</keyword>
<evidence type="ECO:0000256" key="9">
    <source>
        <dbReference type="RuleBase" id="RU003756"/>
    </source>
</evidence>
<comment type="function">
    <text evidence="7">This protein is involved in the repair of mismatches in DNA. It is possible that it carries out the mismatch recognition step. This protein has a weak ATPase activity.</text>
</comment>
<proteinExistence type="inferred from homology"/>
<dbReference type="SUPFAM" id="SSF53150">
    <property type="entry name" value="DNA repair protein MutS, domain II"/>
    <property type="match status" value="1"/>
</dbReference>
<dbReference type="InterPro" id="IPR005748">
    <property type="entry name" value="DNA_mismatch_repair_MutS"/>
</dbReference>
<evidence type="ECO:0000256" key="1">
    <source>
        <dbReference type="ARBA" id="ARBA00006271"/>
    </source>
</evidence>
<dbReference type="Pfam" id="PF00488">
    <property type="entry name" value="MutS_V"/>
    <property type="match status" value="1"/>
</dbReference>
<dbReference type="SUPFAM" id="SSF52540">
    <property type="entry name" value="P-loop containing nucleoside triphosphate hydrolases"/>
    <property type="match status" value="1"/>
</dbReference>
<dbReference type="Pfam" id="PF05190">
    <property type="entry name" value="MutS_IV"/>
    <property type="match status" value="1"/>
</dbReference>
<protein>
    <recommendedName>
        <fullName evidence="7 8">DNA mismatch repair protein MutS</fullName>
    </recommendedName>
</protein>
<dbReference type="HAMAP" id="MF_00096">
    <property type="entry name" value="MutS"/>
    <property type="match status" value="1"/>
</dbReference>
<dbReference type="SUPFAM" id="SSF55271">
    <property type="entry name" value="DNA repair protein MutS, domain I"/>
    <property type="match status" value="1"/>
</dbReference>
<evidence type="ECO:0000256" key="7">
    <source>
        <dbReference type="HAMAP-Rule" id="MF_00096"/>
    </source>
</evidence>
<dbReference type="InterPro" id="IPR016151">
    <property type="entry name" value="DNA_mismatch_repair_MutS_N"/>
</dbReference>
<evidence type="ECO:0000313" key="11">
    <source>
        <dbReference type="EMBL" id="MBM7613844.1"/>
    </source>
</evidence>
<dbReference type="InterPro" id="IPR007860">
    <property type="entry name" value="DNA_mmatch_repair_MutS_con_dom"/>
</dbReference>
<dbReference type="Gene3D" id="3.40.50.300">
    <property type="entry name" value="P-loop containing nucleotide triphosphate hydrolases"/>
    <property type="match status" value="1"/>
</dbReference>
<dbReference type="Proteomes" id="UP001314796">
    <property type="component" value="Unassembled WGS sequence"/>
</dbReference>
<accession>A0ABS2NLN1</accession>
<comment type="caution">
    <text evidence="11">The sequence shown here is derived from an EMBL/GenBank/DDBJ whole genome shotgun (WGS) entry which is preliminary data.</text>
</comment>
<evidence type="ECO:0000256" key="3">
    <source>
        <dbReference type="ARBA" id="ARBA00022763"/>
    </source>
</evidence>
<feature type="domain" description="DNA mismatch repair proteins mutS family" evidence="10">
    <location>
        <begin position="699"/>
        <end position="715"/>
    </location>
</feature>
<dbReference type="SUPFAM" id="SSF48334">
    <property type="entry name" value="DNA repair protein MutS, domain III"/>
    <property type="match status" value="1"/>
</dbReference>
<name>A0ABS2NLN1_9FIRM</name>
<dbReference type="NCBIfam" id="TIGR01070">
    <property type="entry name" value="mutS1"/>
    <property type="match status" value="1"/>
</dbReference>
<dbReference type="EMBL" id="JAFBEE010000001">
    <property type="protein sequence ID" value="MBM7613844.1"/>
    <property type="molecule type" value="Genomic_DNA"/>
</dbReference>
<reference evidence="11 12" key="1">
    <citation type="submission" date="2021-01" db="EMBL/GenBank/DDBJ databases">
        <title>Genomic Encyclopedia of Type Strains, Phase IV (KMG-IV): sequencing the most valuable type-strain genomes for metagenomic binning, comparative biology and taxonomic classification.</title>
        <authorList>
            <person name="Goeker M."/>
        </authorList>
    </citation>
    <scope>NUCLEOTIDE SEQUENCE [LARGE SCALE GENOMIC DNA]</scope>
    <source>
        <strain evidence="11 12">DSM 25890</strain>
    </source>
</reference>
<dbReference type="PANTHER" id="PTHR11361">
    <property type="entry name" value="DNA MISMATCH REPAIR PROTEIN MUTS FAMILY MEMBER"/>
    <property type="match status" value="1"/>
</dbReference>
<evidence type="ECO:0000256" key="8">
    <source>
        <dbReference type="NCBIfam" id="TIGR01070"/>
    </source>
</evidence>
<dbReference type="PIRSF" id="PIRSF037677">
    <property type="entry name" value="DNA_mis_repair_Msh6"/>
    <property type="match status" value="1"/>
</dbReference>
<dbReference type="Gene3D" id="1.10.1420.10">
    <property type="match status" value="2"/>
</dbReference>
<dbReference type="InterPro" id="IPR036187">
    <property type="entry name" value="DNA_mismatch_repair_MutS_sf"/>
</dbReference>
<dbReference type="CDD" id="cd03284">
    <property type="entry name" value="ABC_MutS1"/>
    <property type="match status" value="1"/>
</dbReference>
<dbReference type="PANTHER" id="PTHR11361:SF34">
    <property type="entry name" value="DNA MISMATCH REPAIR PROTEIN MSH1, MITOCHONDRIAL"/>
    <property type="match status" value="1"/>
</dbReference>
<feature type="binding site" evidence="7">
    <location>
        <begin position="625"/>
        <end position="632"/>
    </location>
    <ligand>
        <name>ATP</name>
        <dbReference type="ChEBI" id="CHEBI:30616"/>
    </ligand>
</feature>
<evidence type="ECO:0000256" key="2">
    <source>
        <dbReference type="ARBA" id="ARBA00022741"/>
    </source>
</evidence>
<keyword evidence="12" id="KW-1185">Reference proteome</keyword>
<dbReference type="InterPro" id="IPR000432">
    <property type="entry name" value="DNA_mismatch_repair_MutS_C"/>
</dbReference>
<evidence type="ECO:0000256" key="5">
    <source>
        <dbReference type="ARBA" id="ARBA00023125"/>
    </source>
</evidence>
<dbReference type="Pfam" id="PF05188">
    <property type="entry name" value="MutS_II"/>
    <property type="match status" value="1"/>
</dbReference>
<dbReference type="NCBIfam" id="NF003810">
    <property type="entry name" value="PRK05399.1"/>
    <property type="match status" value="1"/>
</dbReference>
<keyword evidence="3 7" id="KW-0227">DNA damage</keyword>
<evidence type="ECO:0000313" key="12">
    <source>
        <dbReference type="Proteomes" id="UP001314796"/>
    </source>
</evidence>
<dbReference type="InterPro" id="IPR007861">
    <property type="entry name" value="DNA_mismatch_repair_MutS_clamp"/>
</dbReference>
<dbReference type="Pfam" id="PF05192">
    <property type="entry name" value="MutS_III"/>
    <property type="match status" value="1"/>
</dbReference>
<dbReference type="Gene3D" id="3.40.1170.10">
    <property type="entry name" value="DNA repair protein MutS, domain I"/>
    <property type="match status" value="1"/>
</dbReference>
<dbReference type="InterPro" id="IPR017261">
    <property type="entry name" value="DNA_mismatch_repair_MutS/MSH"/>
</dbReference>
<keyword evidence="5 7" id="KW-0238">DNA-binding</keyword>
<keyword evidence="4 7" id="KW-0067">ATP-binding</keyword>
<dbReference type="PROSITE" id="PS00486">
    <property type="entry name" value="DNA_MISMATCH_REPAIR_2"/>
    <property type="match status" value="1"/>
</dbReference>
<evidence type="ECO:0000256" key="6">
    <source>
        <dbReference type="ARBA" id="ARBA00023204"/>
    </source>
</evidence>
<dbReference type="Gene3D" id="3.30.420.110">
    <property type="entry name" value="MutS, connector domain"/>
    <property type="match status" value="1"/>
</dbReference>
<dbReference type="RefSeq" id="WP_204400109.1">
    <property type="nucleotide sequence ID" value="NZ_JAFBEE010000001.1"/>
</dbReference>
<sequence>MKKLTPMMQQYMDIKNKYQDTLLLFRLGDFYELFFEDALTAARELEITLTARDCGLEERAPMCGVPHHSVDSYIDRLIAKGYKVAICDQVEDASQAVGIVKRDVVRIITPGTIMDTSLLDEKRNNYLMSLYGEGEGWGLAYVDISTGELFTTEIKGTSLSLRLKLLDEIGKVQPKEIIYYIDPEKVEDIAGLALDKKFNLVIHPQPHWCYGIDYATGQLKNQFNVMALDGLGFHGDHLGVNATGGLIDYLSTTQKRFLSHINKINVYHVSETMVMDLTTRNNLELTETIRSRSKKGSLLWVLDKTQTAMGGRMLRKWVEEPLLNSVKINQRLDAVQALLEDLLLRQDLKDYLKSIYDLERLAARISYGSANPRDLVALCNSIQHLPAIKELLGDKKGLIQALYDRIDCLEDIGELIQRAIVEEPPVTLKEGGIIKEGFHPEVDELLWASMEGKQWIATLEGEEKEKTGIKNLKVGFNKVFGYYLEVTKSNLKLVPESYQRKQTLANCERYITPELKEMESKILGAEEKVVALEHQLFLEVRDQIAKDVQRIQKTASAIAELDTIYSLAEVAAENQYIKPTVNQEGKINIKDGRHPVVEKMLDNEMFITNDTRLDHKNHQISIITGPNMAGKSTYMRQVAVIVLMAQIGSFIPASEATIGIVDRIFTRVGASDDLSQGQSTFMVEMSEMANILNSATANSLLILDEIGRGTSTFDGLSIAWSVVEYISHNVKSQTLFSTHYHELTELEGKIDGVKNYRISVKEEGENIIFLRKVVEGSADKSYGIQVARLAGLPLDVIERAKDILRQLEENDIAKVEIEANALVKEEIAPAVEVPIQVEEPPTIKEATIIKEAPPAVAPQQMDFAGMLQDALLQELKEINLLNTTPIEALNLLAKLQKKATELPQGGK</sequence>
<dbReference type="InterPro" id="IPR036678">
    <property type="entry name" value="MutS_con_dom_sf"/>
</dbReference>
<evidence type="ECO:0000256" key="4">
    <source>
        <dbReference type="ARBA" id="ARBA00022840"/>
    </source>
</evidence>
<dbReference type="Pfam" id="PF01624">
    <property type="entry name" value="MutS_I"/>
    <property type="match status" value="1"/>
</dbReference>
<evidence type="ECO:0000259" key="10">
    <source>
        <dbReference type="PROSITE" id="PS00486"/>
    </source>
</evidence>